<reference evidence="8 11" key="2">
    <citation type="submission" date="2020-07" db="EMBL/GenBank/DDBJ databases">
        <title>Sequencing the genomes of 1000 actinobacteria strains.</title>
        <authorList>
            <person name="Klenk H.-P."/>
        </authorList>
    </citation>
    <scope>NUCLEOTIDE SEQUENCE [LARGE SCALE GENOMIC DNA]</scope>
    <source>
        <strain evidence="8 11">DSM 45117</strain>
    </source>
</reference>
<dbReference type="Gene3D" id="2.60.120.260">
    <property type="entry name" value="Galactose-binding domain-like"/>
    <property type="match status" value="1"/>
</dbReference>
<feature type="domain" description="Glycoside hydrolase family 2 immunoglobulin-like beta-sandwich" evidence="4">
    <location>
        <begin position="161"/>
        <end position="262"/>
    </location>
</feature>
<dbReference type="EMBL" id="JACBZA010000001">
    <property type="protein sequence ID" value="NYH86108.1"/>
    <property type="molecule type" value="Genomic_DNA"/>
</dbReference>
<feature type="domain" description="DUF4982" evidence="6">
    <location>
        <begin position="623"/>
        <end position="684"/>
    </location>
</feature>
<comment type="similarity">
    <text evidence="1">Belongs to the glycosyl hydrolase 2 family.</text>
</comment>
<dbReference type="STRING" id="504797.SAMN05421678_11245"/>
<proteinExistence type="inferred from homology"/>
<dbReference type="InterPro" id="IPR013783">
    <property type="entry name" value="Ig-like_fold"/>
</dbReference>
<evidence type="ECO:0000259" key="5">
    <source>
        <dbReference type="Pfam" id="PF02836"/>
    </source>
</evidence>
<dbReference type="Pfam" id="PF02836">
    <property type="entry name" value="Glyco_hydro_2_C"/>
    <property type="match status" value="1"/>
</dbReference>
<dbReference type="RefSeq" id="WP_092885597.1">
    <property type="nucleotide sequence ID" value="NZ_FOOI01000012.1"/>
</dbReference>
<evidence type="ECO:0000313" key="9">
    <source>
        <dbReference type="EMBL" id="SFH09624.1"/>
    </source>
</evidence>
<dbReference type="OrthoDB" id="9762066at2"/>
<evidence type="ECO:0000256" key="2">
    <source>
        <dbReference type="ARBA" id="ARBA00022801"/>
    </source>
</evidence>
<keyword evidence="2 9" id="KW-0378">Hydrolase</keyword>
<evidence type="ECO:0000256" key="3">
    <source>
        <dbReference type="ARBA" id="ARBA00023295"/>
    </source>
</evidence>
<dbReference type="InterPro" id="IPR051913">
    <property type="entry name" value="GH2_Domain-Containing"/>
</dbReference>
<dbReference type="SUPFAM" id="SSF49303">
    <property type="entry name" value="beta-Galactosidase/glucuronidase domain"/>
    <property type="match status" value="1"/>
</dbReference>
<dbReference type="InterPro" id="IPR006102">
    <property type="entry name" value="Ig-like_GH2"/>
</dbReference>
<dbReference type="Pfam" id="PF18565">
    <property type="entry name" value="Glyco_hydro2_C5"/>
    <property type="match status" value="1"/>
</dbReference>
<dbReference type="InterPro" id="IPR036156">
    <property type="entry name" value="Beta-gal/glucu_dom_sf"/>
</dbReference>
<dbReference type="PRINTS" id="PR00132">
    <property type="entry name" value="GLHYDRLASE2"/>
</dbReference>
<dbReference type="EMBL" id="FOOI01000012">
    <property type="protein sequence ID" value="SFH09624.1"/>
    <property type="molecule type" value="Genomic_DNA"/>
</dbReference>
<evidence type="ECO:0000259" key="6">
    <source>
        <dbReference type="Pfam" id="PF16355"/>
    </source>
</evidence>
<dbReference type="SUPFAM" id="SSF49785">
    <property type="entry name" value="Galactose-binding domain-like"/>
    <property type="match status" value="1"/>
</dbReference>
<feature type="domain" description="Glycoside hydrolase family 2" evidence="7">
    <location>
        <begin position="698"/>
        <end position="799"/>
    </location>
</feature>
<dbReference type="PANTHER" id="PTHR42732">
    <property type="entry name" value="BETA-GALACTOSIDASE"/>
    <property type="match status" value="1"/>
</dbReference>
<dbReference type="InterPro" id="IPR032311">
    <property type="entry name" value="DUF4982"/>
</dbReference>
<dbReference type="Gene3D" id="2.60.40.10">
    <property type="entry name" value="Immunoglobulins"/>
    <property type="match status" value="3"/>
</dbReference>
<reference evidence="9 10" key="1">
    <citation type="submission" date="2016-10" db="EMBL/GenBank/DDBJ databases">
        <authorList>
            <person name="de Groot N.N."/>
        </authorList>
    </citation>
    <scope>NUCLEOTIDE SEQUENCE [LARGE SCALE GENOMIC DNA]</scope>
    <source>
        <strain evidence="9 10">CPCC 202808</strain>
    </source>
</reference>
<evidence type="ECO:0000313" key="8">
    <source>
        <dbReference type="EMBL" id="NYH86108.1"/>
    </source>
</evidence>
<organism evidence="9 10">
    <name type="scientific">Actinopolymorpha cephalotaxi</name>
    <dbReference type="NCBI Taxonomy" id="504797"/>
    <lineage>
        <taxon>Bacteria</taxon>
        <taxon>Bacillati</taxon>
        <taxon>Actinomycetota</taxon>
        <taxon>Actinomycetes</taxon>
        <taxon>Propionibacteriales</taxon>
        <taxon>Actinopolymorphaceae</taxon>
        <taxon>Actinopolymorpha</taxon>
    </lineage>
</organism>
<dbReference type="InterPro" id="IPR040605">
    <property type="entry name" value="Glyco_hydro2_dom5"/>
</dbReference>
<sequence length="804" mass="88198">MRISFNDDWTCREPMSPFAVLAAAQATPVPVVLPHDALRDAERTPDAPSKGASAYYPPGNFTYLKAFDVPPDWAGKVVFLEIQGAYAHPMVFCNEEYAGNRANGYARFMVELTPYLRVGERNELRVELRSGQDSRWYSGAGLHRPVLLHVTDPVHIGPDGIRITTLDVEPDQAVVEVATHVTNRGLTTAHVTLSTTVLDPEDRTVDADQVPVTVPPGQTCLVRRRCYLPDPALWSVDRPALYRVRTSIGSAEDDRETTFGVRTVRVDPRHGLRINGEPVLLRGACIHHDNGPLGAAAVGRAEERRIELLKAAGFNAIRAAHNPVSVAMLDACDRLGMLVMDEAFDMWVRGKTPYDYALDFPQWYESDLAAMVAKDYNHPSVIMYSLGNEIAEVGTPHGAVFARRMAEVVRAVDPTRLVTNGVNSALVVLDELAEQLREQPTGLNEMLDDAMNALSSGENVTRRTAESHSVLDVVGLNYAESRYAMDRELFPRRVIVGSETFPSRIGKLWPMVEEHSHVIGDFTWTGWDYLGEAGIGATTYAEDTSAVAALEREFPYLTAWCGDLDITGHRRPVSYYREIVYGLRHEPYLAVRRPEHHGHSVALQSPWAWSDSVSSWTWPGYEGQPVTVEVYADADEVALFLDGAEVGRGPVNPIGDRRPKVAEVETTFRPGTLVAVAYTDGREVGRTSLSTATGPVRLTATADRTELRHDGTDLAYVSLELTDHEGRLVTGQDRPVTVEVSGAGTLAGMCSANPKTAERFADHSWHTFDGRALAVVRPTAEGSITVTATTAGCAPAEVTLRAVN</sequence>
<evidence type="ECO:0000259" key="4">
    <source>
        <dbReference type="Pfam" id="PF00703"/>
    </source>
</evidence>
<name>A0A1I2X7W4_9ACTN</name>
<dbReference type="Gene3D" id="3.20.20.80">
    <property type="entry name" value="Glycosidases"/>
    <property type="match status" value="1"/>
</dbReference>
<protein>
    <submittedName>
        <fullName evidence="9">Glycosyl hydrolases family 2, sugar binding domain</fullName>
    </submittedName>
</protein>
<dbReference type="InterPro" id="IPR006101">
    <property type="entry name" value="Glyco_hydro_2"/>
</dbReference>
<dbReference type="Proteomes" id="UP000533017">
    <property type="component" value="Unassembled WGS sequence"/>
</dbReference>
<feature type="domain" description="Glycoside hydrolase family 2 catalytic" evidence="5">
    <location>
        <begin position="272"/>
        <end position="423"/>
    </location>
</feature>
<evidence type="ECO:0000313" key="11">
    <source>
        <dbReference type="Proteomes" id="UP000533017"/>
    </source>
</evidence>
<accession>A0A1I2X7W4</accession>
<dbReference type="Pfam" id="PF16355">
    <property type="entry name" value="DUF4982"/>
    <property type="match status" value="1"/>
</dbReference>
<dbReference type="InterPro" id="IPR006103">
    <property type="entry name" value="Glyco_hydro_2_cat"/>
</dbReference>
<dbReference type="GO" id="GO:0004553">
    <property type="term" value="F:hydrolase activity, hydrolyzing O-glycosyl compounds"/>
    <property type="evidence" value="ECO:0007669"/>
    <property type="project" value="InterPro"/>
</dbReference>
<evidence type="ECO:0000313" key="10">
    <source>
        <dbReference type="Proteomes" id="UP000199052"/>
    </source>
</evidence>
<keyword evidence="11" id="KW-1185">Reference proteome</keyword>
<dbReference type="AlphaFoldDB" id="A0A1I2X7W4"/>
<dbReference type="PROSITE" id="PS50890">
    <property type="entry name" value="PUA"/>
    <property type="match status" value="1"/>
</dbReference>
<dbReference type="InterPro" id="IPR017853">
    <property type="entry name" value="GH"/>
</dbReference>
<dbReference type="SUPFAM" id="SSF51445">
    <property type="entry name" value="(Trans)glycosidases"/>
    <property type="match status" value="1"/>
</dbReference>
<dbReference type="Proteomes" id="UP000199052">
    <property type="component" value="Unassembled WGS sequence"/>
</dbReference>
<evidence type="ECO:0000256" key="1">
    <source>
        <dbReference type="ARBA" id="ARBA00007401"/>
    </source>
</evidence>
<dbReference type="Pfam" id="PF00703">
    <property type="entry name" value="Glyco_hydro_2"/>
    <property type="match status" value="1"/>
</dbReference>
<evidence type="ECO:0000259" key="7">
    <source>
        <dbReference type="Pfam" id="PF18565"/>
    </source>
</evidence>
<dbReference type="InterPro" id="IPR008979">
    <property type="entry name" value="Galactose-bd-like_sf"/>
</dbReference>
<dbReference type="PANTHER" id="PTHR42732:SF1">
    <property type="entry name" value="BETA-MANNOSIDASE"/>
    <property type="match status" value="1"/>
</dbReference>
<dbReference type="GO" id="GO:0005975">
    <property type="term" value="P:carbohydrate metabolic process"/>
    <property type="evidence" value="ECO:0007669"/>
    <property type="project" value="InterPro"/>
</dbReference>
<gene>
    <name evidence="8" type="ORF">FHR37_004959</name>
    <name evidence="9" type="ORF">SAMN05421678_11245</name>
</gene>
<keyword evidence="3" id="KW-0326">Glycosidase</keyword>